<dbReference type="OrthoDB" id="684076at2759"/>
<evidence type="ECO:0000313" key="2">
    <source>
        <dbReference type="Proteomes" id="UP000250321"/>
    </source>
</evidence>
<dbReference type="AlphaFoldDB" id="A0A314Z071"/>
<keyword evidence="2" id="KW-1185">Reference proteome</keyword>
<reference evidence="1 2" key="1">
    <citation type="submission" date="2018-02" db="EMBL/GenBank/DDBJ databases">
        <title>Draft genome of wild Prunus yedoensis var. nudiflora.</title>
        <authorList>
            <person name="Baek S."/>
            <person name="Kim J.-H."/>
            <person name="Choi K."/>
            <person name="Kim G.-B."/>
            <person name="Cho A."/>
            <person name="Jang H."/>
            <person name="Shin C.-H."/>
            <person name="Yu H.-J."/>
            <person name="Mun J.-H."/>
        </authorList>
    </citation>
    <scope>NUCLEOTIDE SEQUENCE [LARGE SCALE GENOMIC DNA]</scope>
    <source>
        <strain evidence="2">cv. Jeju island</strain>
        <tissue evidence="1">Leaf</tissue>
    </source>
</reference>
<accession>A0A314Z071</accession>
<dbReference type="STRING" id="2094558.A0A314Z071"/>
<dbReference type="Pfam" id="PF05553">
    <property type="entry name" value="DUF761"/>
    <property type="match status" value="1"/>
</dbReference>
<gene>
    <name evidence="1" type="ORF">Pyn_23814</name>
</gene>
<organism evidence="1 2">
    <name type="scientific">Prunus yedoensis var. nudiflora</name>
    <dbReference type="NCBI Taxonomy" id="2094558"/>
    <lineage>
        <taxon>Eukaryota</taxon>
        <taxon>Viridiplantae</taxon>
        <taxon>Streptophyta</taxon>
        <taxon>Embryophyta</taxon>
        <taxon>Tracheophyta</taxon>
        <taxon>Spermatophyta</taxon>
        <taxon>Magnoliopsida</taxon>
        <taxon>eudicotyledons</taxon>
        <taxon>Gunneridae</taxon>
        <taxon>Pentapetalae</taxon>
        <taxon>rosids</taxon>
        <taxon>fabids</taxon>
        <taxon>Rosales</taxon>
        <taxon>Rosaceae</taxon>
        <taxon>Amygdaloideae</taxon>
        <taxon>Amygdaleae</taxon>
        <taxon>Prunus</taxon>
    </lineage>
</organism>
<dbReference type="PANTHER" id="PTHR33450:SF31">
    <property type="entry name" value="EMB|CAB67623.1"/>
    <property type="match status" value="1"/>
</dbReference>
<proteinExistence type="predicted"/>
<dbReference type="Proteomes" id="UP000250321">
    <property type="component" value="Unassembled WGS sequence"/>
</dbReference>
<dbReference type="PANTHER" id="PTHR33450">
    <property type="entry name" value="EMB|CAB67623.1-RELATED"/>
    <property type="match status" value="1"/>
</dbReference>
<dbReference type="EMBL" id="PJQY01002290">
    <property type="protein sequence ID" value="PQP94975.1"/>
    <property type="molecule type" value="Genomic_DNA"/>
</dbReference>
<protein>
    <submittedName>
        <fullName evidence="1">Uncharacterized protein</fullName>
    </submittedName>
</protein>
<comment type="caution">
    <text evidence="1">The sequence shown here is derived from an EMBL/GenBank/DDBJ whole genome shotgun (WGS) entry which is preliminary data.</text>
</comment>
<name>A0A314Z071_PRUYE</name>
<evidence type="ECO:0000313" key="1">
    <source>
        <dbReference type="EMBL" id="PQP94975.1"/>
    </source>
</evidence>
<dbReference type="InterPro" id="IPR008480">
    <property type="entry name" value="DUF761_pln"/>
</dbReference>
<sequence>MKNKASVFLKQIMSLLSSIAKAKSLAIKSKTSAVKARLIMFSLVKNKKVLMDTMSHKIHSLLGHYHRDKQSDEEDDDEGSDRSKALVLYNTIANEYSRSAGACSSYNAMAEEDEDEDNKYPDLRHSMFDEDENFDDVKDGGSVIDIVRNSKEEGEDFKLEDEIDQVADLFINRFHKQIRLQKLLSFKRYQETLERSL</sequence>